<comment type="caution">
    <text evidence="2">The sequence shown here is derived from an EMBL/GenBank/DDBJ whole genome shotgun (WGS) entry which is preliminary data.</text>
</comment>
<accession>A0A699JUR2</accession>
<proteinExistence type="predicted"/>
<dbReference type="AlphaFoldDB" id="A0A699JUR2"/>
<evidence type="ECO:0000313" key="2">
    <source>
        <dbReference type="EMBL" id="GFA55824.1"/>
    </source>
</evidence>
<organism evidence="2">
    <name type="scientific">Tanacetum cinerariifolium</name>
    <name type="common">Dalmatian daisy</name>
    <name type="synonym">Chrysanthemum cinerariifolium</name>
    <dbReference type="NCBI Taxonomy" id="118510"/>
    <lineage>
        <taxon>Eukaryota</taxon>
        <taxon>Viridiplantae</taxon>
        <taxon>Streptophyta</taxon>
        <taxon>Embryophyta</taxon>
        <taxon>Tracheophyta</taxon>
        <taxon>Spermatophyta</taxon>
        <taxon>Magnoliopsida</taxon>
        <taxon>eudicotyledons</taxon>
        <taxon>Gunneridae</taxon>
        <taxon>Pentapetalae</taxon>
        <taxon>asterids</taxon>
        <taxon>campanulids</taxon>
        <taxon>Asterales</taxon>
        <taxon>Asteraceae</taxon>
        <taxon>Asteroideae</taxon>
        <taxon>Anthemideae</taxon>
        <taxon>Anthemidinae</taxon>
        <taxon>Tanacetum</taxon>
    </lineage>
</organism>
<sequence>MLPDYTFRYLYIYAKVRLETDDETSSNDDTYSNDAKSSNDDTSSSEDLINYISTRDIQWQLPKNTQEE</sequence>
<reference evidence="2" key="1">
    <citation type="journal article" date="2019" name="Sci. Rep.">
        <title>Draft genome of Tanacetum cinerariifolium, the natural source of mosquito coil.</title>
        <authorList>
            <person name="Yamashiro T."/>
            <person name="Shiraishi A."/>
            <person name="Satake H."/>
            <person name="Nakayama K."/>
        </authorList>
    </citation>
    <scope>NUCLEOTIDE SEQUENCE</scope>
</reference>
<name>A0A699JUR2_TANCI</name>
<evidence type="ECO:0000256" key="1">
    <source>
        <dbReference type="SAM" id="MobiDB-lite"/>
    </source>
</evidence>
<dbReference type="EMBL" id="BKCJ010445305">
    <property type="protein sequence ID" value="GFA55824.1"/>
    <property type="molecule type" value="Genomic_DNA"/>
</dbReference>
<protein>
    <submittedName>
        <fullName evidence="2">Uncharacterized protein</fullName>
    </submittedName>
</protein>
<gene>
    <name evidence="2" type="ORF">Tci_627796</name>
</gene>
<feature type="region of interest" description="Disordered" evidence="1">
    <location>
        <begin position="21"/>
        <end position="47"/>
    </location>
</feature>